<dbReference type="InterPro" id="IPR029044">
    <property type="entry name" value="Nucleotide-diphossugar_trans"/>
</dbReference>
<dbReference type="SUPFAM" id="SSF53448">
    <property type="entry name" value="Nucleotide-diphospho-sugar transferases"/>
    <property type="match status" value="1"/>
</dbReference>
<keyword evidence="3" id="KW-1185">Reference proteome</keyword>
<dbReference type="EMBL" id="BKBA01000011">
    <property type="protein sequence ID" value="GEQ14803.1"/>
    <property type="molecule type" value="Genomic_DNA"/>
</dbReference>
<dbReference type="Pfam" id="PF00535">
    <property type="entry name" value="Glycos_transf_2"/>
    <property type="match status" value="1"/>
</dbReference>
<evidence type="ECO:0000313" key="3">
    <source>
        <dbReference type="Proteomes" id="UP000321793"/>
    </source>
</evidence>
<feature type="domain" description="Glycosyltransferase 2-like" evidence="1">
    <location>
        <begin position="3"/>
        <end position="104"/>
    </location>
</feature>
<gene>
    <name evidence="2" type="ORF">KLO01_28500</name>
</gene>
<evidence type="ECO:0000313" key="2">
    <source>
        <dbReference type="EMBL" id="GEQ14803.1"/>
    </source>
</evidence>
<name>A0A512T3R4_9MICO</name>
<protein>
    <recommendedName>
        <fullName evidence="1">Glycosyltransferase 2-like domain-containing protein</fullName>
    </recommendedName>
</protein>
<sequence length="302" mass="32058">MLVTYRREALLADTLARIADQSRPPDQLVVVDNGSDPRVRTAAGRAGAVYIDAGDNLGPAGGIALGMDFVLERAGDDDWLMLFDDDDPPETSEAVEEVLAFAQTCLATSPRTAAVGLVGARYDRSRGRVERVPDDELSGPVEVDYIGGGQLPVYRCAALRDVGVFDTSLFFGFDDLEHGLRLRRAGYSLFVDGGPWLERRRRHGRTGATRSGLRSASPPWRTYYSARNLALIAREHASGAASWRVAVHGALAGAAAATRPGGGVAGATAALRGAGDALLGRRGRRVEPVVVSKDVVVTCGES</sequence>
<dbReference type="Proteomes" id="UP000321793">
    <property type="component" value="Unassembled WGS sequence"/>
</dbReference>
<accession>A0A512T3R4</accession>
<dbReference type="AlphaFoldDB" id="A0A512T3R4"/>
<organism evidence="2 3">
    <name type="scientific">Knoellia locipacati</name>
    <dbReference type="NCBI Taxonomy" id="882824"/>
    <lineage>
        <taxon>Bacteria</taxon>
        <taxon>Bacillati</taxon>
        <taxon>Actinomycetota</taxon>
        <taxon>Actinomycetes</taxon>
        <taxon>Micrococcales</taxon>
        <taxon>Intrasporangiaceae</taxon>
        <taxon>Knoellia</taxon>
    </lineage>
</organism>
<comment type="caution">
    <text evidence="2">The sequence shown here is derived from an EMBL/GenBank/DDBJ whole genome shotgun (WGS) entry which is preliminary data.</text>
</comment>
<evidence type="ECO:0000259" key="1">
    <source>
        <dbReference type="Pfam" id="PF00535"/>
    </source>
</evidence>
<reference evidence="2 3" key="1">
    <citation type="submission" date="2019-07" db="EMBL/GenBank/DDBJ databases">
        <title>Whole genome shotgun sequence of Knoellia locipacati NBRC 109775.</title>
        <authorList>
            <person name="Hosoyama A."/>
            <person name="Uohara A."/>
            <person name="Ohji S."/>
            <person name="Ichikawa N."/>
        </authorList>
    </citation>
    <scope>NUCLEOTIDE SEQUENCE [LARGE SCALE GENOMIC DNA]</scope>
    <source>
        <strain evidence="2 3">NBRC 109775</strain>
    </source>
</reference>
<dbReference type="InterPro" id="IPR001173">
    <property type="entry name" value="Glyco_trans_2-like"/>
</dbReference>
<proteinExistence type="predicted"/>
<dbReference type="Gene3D" id="3.90.550.10">
    <property type="entry name" value="Spore Coat Polysaccharide Biosynthesis Protein SpsA, Chain A"/>
    <property type="match status" value="1"/>
</dbReference>